<dbReference type="EMBL" id="GBXM01045375">
    <property type="protein sequence ID" value="JAH63202.1"/>
    <property type="molecule type" value="Transcribed_RNA"/>
</dbReference>
<accession>A0A0E9UBT7</accession>
<dbReference type="AlphaFoldDB" id="A0A0E9UBT7"/>
<sequence>MRHTPLPCSQQIHLHCIQFQGSDSRWHC</sequence>
<organism evidence="1">
    <name type="scientific">Anguilla anguilla</name>
    <name type="common">European freshwater eel</name>
    <name type="synonym">Muraena anguilla</name>
    <dbReference type="NCBI Taxonomy" id="7936"/>
    <lineage>
        <taxon>Eukaryota</taxon>
        <taxon>Metazoa</taxon>
        <taxon>Chordata</taxon>
        <taxon>Craniata</taxon>
        <taxon>Vertebrata</taxon>
        <taxon>Euteleostomi</taxon>
        <taxon>Actinopterygii</taxon>
        <taxon>Neopterygii</taxon>
        <taxon>Teleostei</taxon>
        <taxon>Anguilliformes</taxon>
        <taxon>Anguillidae</taxon>
        <taxon>Anguilla</taxon>
    </lineage>
</organism>
<reference evidence="1" key="1">
    <citation type="submission" date="2014-11" db="EMBL/GenBank/DDBJ databases">
        <authorList>
            <person name="Amaro Gonzalez C."/>
        </authorList>
    </citation>
    <scope>NUCLEOTIDE SEQUENCE</scope>
</reference>
<evidence type="ECO:0000313" key="1">
    <source>
        <dbReference type="EMBL" id="JAH63202.1"/>
    </source>
</evidence>
<reference evidence="1" key="2">
    <citation type="journal article" date="2015" name="Fish Shellfish Immunol.">
        <title>Early steps in the European eel (Anguilla anguilla)-Vibrio vulnificus interaction in the gills: Role of the RtxA13 toxin.</title>
        <authorList>
            <person name="Callol A."/>
            <person name="Pajuelo D."/>
            <person name="Ebbesson L."/>
            <person name="Teles M."/>
            <person name="MacKenzie S."/>
            <person name="Amaro C."/>
        </authorList>
    </citation>
    <scope>NUCLEOTIDE SEQUENCE</scope>
</reference>
<proteinExistence type="predicted"/>
<protein>
    <submittedName>
        <fullName evidence="1">Uncharacterized protein</fullName>
    </submittedName>
</protein>
<name>A0A0E9UBT7_ANGAN</name>